<organism evidence="5 7">
    <name type="scientific">Salinibacter ruber</name>
    <dbReference type="NCBI Taxonomy" id="146919"/>
    <lineage>
        <taxon>Bacteria</taxon>
        <taxon>Pseudomonadati</taxon>
        <taxon>Rhodothermota</taxon>
        <taxon>Rhodothermia</taxon>
        <taxon>Rhodothermales</taxon>
        <taxon>Salinibacteraceae</taxon>
        <taxon>Salinibacter</taxon>
    </lineage>
</organism>
<evidence type="ECO:0000313" key="7">
    <source>
        <dbReference type="Proteomes" id="UP001155040"/>
    </source>
</evidence>
<evidence type="ECO:0000313" key="5">
    <source>
        <dbReference type="EMBL" id="MCS4037373.1"/>
    </source>
</evidence>
<dbReference type="SUPFAM" id="SSF53686">
    <property type="entry name" value="Tryptophan synthase beta subunit-like PLP-dependent enzymes"/>
    <property type="match status" value="1"/>
</dbReference>
<sequence length="317" mass="33416">MSTAPASPSASTAAPAASSLVDDIGRTPLLRLDRVADDLPDSVAVYGKAEHLNPGGSVKDRPALRMIEAGLDAGAFRPEQTLIDATSGNTGIAYAMIGAAKGLDVALALPENASAERKKVLRAYGAELILTDPMAGTDGAQRRVKEIVDAHPDRYFYPDQYNNDANWRAHYDGTGTEILDQTDGAVSHFVTGLGTTGTFTGVTRRLKAHDASIRCVAVEPETALHGLEGLKHMETAIVPGIYAPDLADAHRTCSTEAAVDMTRRLAREEGLLVGPSAGANVAAALDVARSLDAGTVVTILCDTGTRYLSDDFWEEES</sequence>
<dbReference type="Proteomes" id="UP001155040">
    <property type="component" value="Unassembled WGS sequence"/>
</dbReference>
<dbReference type="PROSITE" id="PS00901">
    <property type="entry name" value="CYS_SYNTHASE"/>
    <property type="match status" value="1"/>
</dbReference>
<evidence type="ECO:0000256" key="3">
    <source>
        <dbReference type="ARBA" id="ARBA00022898"/>
    </source>
</evidence>
<dbReference type="CDD" id="cd01561">
    <property type="entry name" value="CBS_like"/>
    <property type="match status" value="1"/>
</dbReference>
<dbReference type="EMBL" id="JANTZM010000014">
    <property type="protein sequence ID" value="MCS4158777.1"/>
    <property type="molecule type" value="Genomic_DNA"/>
</dbReference>
<dbReference type="Proteomes" id="UP001155110">
    <property type="component" value="Unassembled WGS sequence"/>
</dbReference>
<protein>
    <submittedName>
        <fullName evidence="5">Cysteine synthase B</fullName>
        <ecNumber evidence="5">2.5.1.47</ecNumber>
    </submittedName>
</protein>
<dbReference type="GO" id="GO:0006535">
    <property type="term" value="P:cysteine biosynthetic process from serine"/>
    <property type="evidence" value="ECO:0007669"/>
    <property type="project" value="InterPro"/>
</dbReference>
<accession>A0A9X2UMR7</accession>
<dbReference type="InterPro" id="IPR001216">
    <property type="entry name" value="P-phosphate_BS"/>
</dbReference>
<dbReference type="RefSeq" id="WP_011404767.1">
    <property type="nucleotide sequence ID" value="NZ_CALTRY010000014.1"/>
</dbReference>
<comment type="caution">
    <text evidence="5">The sequence shown here is derived from an EMBL/GenBank/DDBJ whole genome shotgun (WGS) entry which is preliminary data.</text>
</comment>
<dbReference type="AlphaFoldDB" id="A0A9X2UMR7"/>
<feature type="domain" description="Tryptophan synthase beta chain-like PALP" evidence="4">
    <location>
        <begin position="22"/>
        <end position="302"/>
    </location>
</feature>
<name>A0A9X2UMR7_9BACT</name>
<evidence type="ECO:0000313" key="6">
    <source>
        <dbReference type="EMBL" id="MCS4158777.1"/>
    </source>
</evidence>
<gene>
    <name evidence="6" type="ORF">GGP99_002756</name>
    <name evidence="5" type="ORF">GGQ01_002454</name>
</gene>
<evidence type="ECO:0000256" key="1">
    <source>
        <dbReference type="ARBA" id="ARBA00001933"/>
    </source>
</evidence>
<keyword evidence="3" id="KW-0663">Pyridoxal phosphate</keyword>
<dbReference type="Pfam" id="PF00291">
    <property type="entry name" value="PALP"/>
    <property type="match status" value="1"/>
</dbReference>
<dbReference type="EMBL" id="JANUBF010000018">
    <property type="protein sequence ID" value="MCS4037373.1"/>
    <property type="molecule type" value="Genomic_DNA"/>
</dbReference>
<keyword evidence="5" id="KW-0808">Transferase</keyword>
<reference evidence="5" key="1">
    <citation type="submission" date="2022-08" db="EMBL/GenBank/DDBJ databases">
        <title>Genomic Encyclopedia of Type Strains, Phase V (KMG-V): Genome sequencing to study the core and pangenomes of soil and plant-associated prokaryotes.</title>
        <authorList>
            <person name="Whitman W."/>
        </authorList>
    </citation>
    <scope>NUCLEOTIDE SEQUENCE</scope>
    <source>
        <strain evidence="6">SP3002</strain>
        <strain evidence="5">SP3012</strain>
    </source>
</reference>
<dbReference type="InterPro" id="IPR050214">
    <property type="entry name" value="Cys_Synth/Cystath_Beta-Synth"/>
</dbReference>
<dbReference type="InterPro" id="IPR036052">
    <property type="entry name" value="TrpB-like_PALP_sf"/>
</dbReference>
<dbReference type="OMA" id="MWGAEII"/>
<dbReference type="PANTHER" id="PTHR10314">
    <property type="entry name" value="CYSTATHIONINE BETA-SYNTHASE"/>
    <property type="match status" value="1"/>
</dbReference>
<dbReference type="EC" id="2.5.1.47" evidence="5"/>
<dbReference type="FunFam" id="3.40.50.1100:FF:000003">
    <property type="entry name" value="Cystathionine beta-synthase"/>
    <property type="match status" value="1"/>
</dbReference>
<comment type="cofactor">
    <cofactor evidence="1">
        <name>pyridoxal 5'-phosphate</name>
        <dbReference type="ChEBI" id="CHEBI:597326"/>
    </cofactor>
</comment>
<dbReference type="InterPro" id="IPR001926">
    <property type="entry name" value="TrpB-like_PALP"/>
</dbReference>
<proteinExistence type="inferred from homology"/>
<evidence type="ECO:0000256" key="2">
    <source>
        <dbReference type="ARBA" id="ARBA00007103"/>
    </source>
</evidence>
<dbReference type="Gene3D" id="3.40.50.1100">
    <property type="match status" value="2"/>
</dbReference>
<evidence type="ECO:0000259" key="4">
    <source>
        <dbReference type="Pfam" id="PF00291"/>
    </source>
</evidence>
<dbReference type="GO" id="GO:0004124">
    <property type="term" value="F:cysteine synthase activity"/>
    <property type="evidence" value="ECO:0007669"/>
    <property type="project" value="UniProtKB-EC"/>
</dbReference>
<comment type="similarity">
    <text evidence="2">Belongs to the cysteine synthase/cystathionine beta-synthase family.</text>
</comment>